<protein>
    <submittedName>
        <fullName evidence="1">DUF2171 domain-containing protein</fullName>
    </submittedName>
</protein>
<comment type="caution">
    <text evidence="1">The sequence shown here is derived from an EMBL/GenBank/DDBJ whole genome shotgun (WGS) entry which is preliminary data.</text>
</comment>
<name>A0ABV6B3D8_9DEIO</name>
<dbReference type="Proteomes" id="UP001589733">
    <property type="component" value="Unassembled WGS sequence"/>
</dbReference>
<accession>A0ABV6B3D8</accession>
<evidence type="ECO:0000313" key="2">
    <source>
        <dbReference type="Proteomes" id="UP001589733"/>
    </source>
</evidence>
<dbReference type="EMBL" id="JBHLYR010000060">
    <property type="protein sequence ID" value="MFB9994273.1"/>
    <property type="molecule type" value="Genomic_DNA"/>
</dbReference>
<organism evidence="1 2">
    <name type="scientific">Deinococcus oregonensis</name>
    <dbReference type="NCBI Taxonomy" id="1805970"/>
    <lineage>
        <taxon>Bacteria</taxon>
        <taxon>Thermotogati</taxon>
        <taxon>Deinococcota</taxon>
        <taxon>Deinococci</taxon>
        <taxon>Deinococcales</taxon>
        <taxon>Deinococcaceae</taxon>
        <taxon>Deinococcus</taxon>
    </lineage>
</organism>
<dbReference type="InterPro" id="IPR018684">
    <property type="entry name" value="DUF2171"/>
</dbReference>
<sequence>MTGNDQAMTDSDLQTLDDKAMESLRAQITEHLQVKDINGEHVGTVDHLDGDRIKLTKSDSPDGEHHYVQLSDVRSADEVAVYLSKTRDELM</sequence>
<keyword evidence="2" id="KW-1185">Reference proteome</keyword>
<dbReference type="Pfam" id="PF09939">
    <property type="entry name" value="DUF2171"/>
    <property type="match status" value="1"/>
</dbReference>
<evidence type="ECO:0000313" key="1">
    <source>
        <dbReference type="EMBL" id="MFB9994273.1"/>
    </source>
</evidence>
<gene>
    <name evidence="1" type="ORF">ACFFLM_20155</name>
</gene>
<proteinExistence type="predicted"/>
<reference evidence="1 2" key="1">
    <citation type="submission" date="2024-09" db="EMBL/GenBank/DDBJ databases">
        <authorList>
            <person name="Sun Q."/>
            <person name="Mori K."/>
        </authorList>
    </citation>
    <scope>NUCLEOTIDE SEQUENCE [LARGE SCALE GENOMIC DNA]</scope>
    <source>
        <strain evidence="1 2">JCM 13503</strain>
    </source>
</reference>
<dbReference type="RefSeq" id="WP_380014721.1">
    <property type="nucleotide sequence ID" value="NZ_JBHLYR010000060.1"/>
</dbReference>